<dbReference type="OrthoDB" id="9804145at2"/>
<proteinExistence type="predicted"/>
<keyword evidence="5" id="KW-1185">Reference proteome</keyword>
<evidence type="ECO:0000256" key="1">
    <source>
        <dbReference type="SAM" id="MobiDB-lite"/>
    </source>
</evidence>
<dbReference type="EMBL" id="AP019774">
    <property type="protein sequence ID" value="BCD70159.1"/>
    <property type="molecule type" value="Genomic_DNA"/>
</dbReference>
<evidence type="ECO:0000313" key="4">
    <source>
        <dbReference type="Proteomes" id="UP000317935"/>
    </source>
</evidence>
<feature type="region of interest" description="Disordered" evidence="1">
    <location>
        <begin position="197"/>
        <end position="216"/>
    </location>
</feature>
<organism evidence="3 4">
    <name type="scientific">Helicobacter suis</name>
    <dbReference type="NCBI Taxonomy" id="104628"/>
    <lineage>
        <taxon>Bacteria</taxon>
        <taxon>Pseudomonadati</taxon>
        <taxon>Campylobacterota</taxon>
        <taxon>Epsilonproteobacteria</taxon>
        <taxon>Campylobacterales</taxon>
        <taxon>Helicobacteraceae</taxon>
        <taxon>Helicobacter</taxon>
    </lineage>
</organism>
<evidence type="ECO:0008006" key="6">
    <source>
        <dbReference type="Google" id="ProtNLM"/>
    </source>
</evidence>
<dbReference type="RefSeq" id="WP_073117564.1">
    <property type="nucleotide sequence ID" value="NZ_AP019774.1"/>
</dbReference>
<accession>A0A6J4CX97</accession>
<evidence type="ECO:0000313" key="2">
    <source>
        <dbReference type="EMBL" id="BCD45690.1"/>
    </source>
</evidence>
<dbReference type="AlphaFoldDB" id="A0A6J4CX97"/>
<dbReference type="EMBL" id="AP023036">
    <property type="protein sequence ID" value="BCD45690.1"/>
    <property type="molecule type" value="Genomic_DNA"/>
</dbReference>
<sequence>MDKIYLFGKSTFGKGKLYTELKIIEAFVLEAARDYRLIYIRDEAHIGTEKTEDTEKLTFEKLLEENAAFILRMTATFDQKIRHPRIEITQSEIEKSGAETGQYLLKSRNILLTNEAFEDSKLIDQAIEKFKEIKKHYQQLEQEGVLIRPAMLIQVDNQPDLTKQPDAFLKWQNTLQELKNKFGAQGLSWVQYFGENQRKPSKTSKGKNGGSGVEYNRSDNNLPKHTLLHKISQIHDTQIVSSLKWGLLQGGIFLGHVCYCVCAMYAHLL</sequence>
<dbReference type="Proteomes" id="UP000317935">
    <property type="component" value="Chromosome"/>
</dbReference>
<protein>
    <recommendedName>
        <fullName evidence="6">Helicase/UvrB N-terminal domain-containing protein</fullName>
    </recommendedName>
</protein>
<reference evidence="2 5" key="2">
    <citation type="submission" date="2020-04" db="EMBL/GenBank/DDBJ databases">
        <title>Genomic analysis of gastric non-Helicobacter pylori Helicobacters isolated in Japan.</title>
        <authorList>
            <person name="Suzuki M."/>
            <person name="Rimbara E."/>
        </authorList>
    </citation>
    <scope>NUCLEOTIDE SEQUENCE [LARGE SCALE GENOMIC DNA]</scope>
    <source>
        <strain evidence="2 5">NHP19-0020</strain>
    </source>
</reference>
<reference evidence="3 4" key="1">
    <citation type="submission" date="2019-06" db="EMBL/GenBank/DDBJ databases">
        <title>Complete genome sequence of Helicobacter suis SNTW101c.</title>
        <authorList>
            <person name="Rimbara E."/>
            <person name="Suzuki M."/>
            <person name="Matsui H."/>
            <person name="Nakamura M."/>
            <person name="Mori S."/>
            <person name="Shibayama K."/>
        </authorList>
    </citation>
    <scope>NUCLEOTIDE SEQUENCE [LARGE SCALE GENOMIC DNA]</scope>
    <source>
        <strain evidence="3 4">SNTW101c</strain>
    </source>
</reference>
<dbReference type="Proteomes" id="UP000509742">
    <property type="component" value="Chromosome"/>
</dbReference>
<gene>
    <name evidence="2" type="ORF">NHP190020_07290</name>
    <name evidence="3" type="ORF">SNTW_08040</name>
</gene>
<evidence type="ECO:0000313" key="5">
    <source>
        <dbReference type="Proteomes" id="UP000509742"/>
    </source>
</evidence>
<evidence type="ECO:0000313" key="3">
    <source>
        <dbReference type="EMBL" id="BCD70159.1"/>
    </source>
</evidence>
<name>A0A6J4CX97_9HELI</name>